<dbReference type="InterPro" id="IPR055358">
    <property type="entry name" value="CHCR"/>
</dbReference>
<dbReference type="GO" id="GO:0032051">
    <property type="term" value="F:clathrin light chain binding"/>
    <property type="evidence" value="ECO:0007669"/>
    <property type="project" value="TreeGrafter"/>
</dbReference>
<evidence type="ECO:0000313" key="3">
    <source>
        <dbReference type="Proteomes" id="UP000558460"/>
    </source>
</evidence>
<dbReference type="GO" id="GO:0006898">
    <property type="term" value="P:receptor-mediated endocytosis"/>
    <property type="evidence" value="ECO:0007669"/>
    <property type="project" value="TreeGrafter"/>
</dbReference>
<gene>
    <name evidence="2" type="primary">Cltc_1</name>
    <name evidence="2" type="ORF">HORVUL_R07016</name>
</gene>
<dbReference type="EMBL" id="VZUA01076069">
    <property type="protein sequence ID" value="NXU64774.1"/>
    <property type="molecule type" value="Genomic_DNA"/>
</dbReference>
<dbReference type="Gene3D" id="1.25.40.10">
    <property type="entry name" value="Tetratricopeptide repeat domain"/>
    <property type="match status" value="3"/>
</dbReference>
<dbReference type="Pfam" id="PF00637">
    <property type="entry name" value="Clathrin"/>
    <property type="match status" value="1"/>
</dbReference>
<dbReference type="PANTHER" id="PTHR10292:SF6">
    <property type="entry name" value="CLATHRIN HEAVY CHAIN 2"/>
    <property type="match status" value="1"/>
</dbReference>
<evidence type="ECO:0000313" key="2">
    <source>
        <dbReference type="EMBL" id="NXU64774.1"/>
    </source>
</evidence>
<protein>
    <submittedName>
        <fullName evidence="2">CLH1 protein</fullName>
    </submittedName>
</protein>
<reference evidence="2 3" key="1">
    <citation type="submission" date="2019-09" db="EMBL/GenBank/DDBJ databases">
        <title>Bird 10,000 Genomes (B10K) Project - Family phase.</title>
        <authorList>
            <person name="Zhang G."/>
        </authorList>
    </citation>
    <scope>NUCLEOTIDE SEQUENCE [LARGE SCALE GENOMIC DNA]</scope>
    <source>
        <strain evidence="2">B10K-DU-029-69</strain>
        <tissue evidence="2">Muscle</tissue>
    </source>
</reference>
<accession>A0A7L3ME87</accession>
<organism evidence="2 3">
    <name type="scientific">Horornis vulcanius</name>
    <dbReference type="NCBI Taxonomy" id="2585811"/>
    <lineage>
        <taxon>Eukaryota</taxon>
        <taxon>Metazoa</taxon>
        <taxon>Chordata</taxon>
        <taxon>Craniata</taxon>
        <taxon>Vertebrata</taxon>
        <taxon>Euteleostomi</taxon>
        <taxon>Archelosauria</taxon>
        <taxon>Archosauria</taxon>
        <taxon>Dinosauria</taxon>
        <taxon>Saurischia</taxon>
        <taxon>Theropoda</taxon>
        <taxon>Coelurosauria</taxon>
        <taxon>Aves</taxon>
        <taxon>Neognathae</taxon>
        <taxon>Neoaves</taxon>
        <taxon>Telluraves</taxon>
        <taxon>Australaves</taxon>
        <taxon>Passeriformes</taxon>
        <taxon>Sylvioidea</taxon>
        <taxon>Scotocercidae</taxon>
        <taxon>Horornis</taxon>
    </lineage>
</organism>
<dbReference type="SUPFAM" id="SSF48371">
    <property type="entry name" value="ARM repeat"/>
    <property type="match status" value="3"/>
</dbReference>
<dbReference type="PROSITE" id="PS50236">
    <property type="entry name" value="CHCR"/>
    <property type="match status" value="3"/>
</dbReference>
<feature type="non-terminal residue" evidence="2">
    <location>
        <position position="306"/>
    </location>
</feature>
<feature type="non-terminal residue" evidence="2">
    <location>
        <position position="1"/>
    </location>
</feature>
<dbReference type="OrthoDB" id="2113814at2759"/>
<comment type="caution">
    <text evidence="2">The sequence shown here is derived from an EMBL/GenBank/DDBJ whole genome shotgun (WGS) entry which is preliminary data.</text>
</comment>
<dbReference type="AlphaFoldDB" id="A0A7L3ME87"/>
<name>A0A7L3ME87_9PASS</name>
<feature type="repeat" description="CHCR" evidence="1">
    <location>
        <begin position="1"/>
        <end position="43"/>
    </location>
</feature>
<dbReference type="GO" id="GO:0070062">
    <property type="term" value="C:extracellular exosome"/>
    <property type="evidence" value="ECO:0007669"/>
    <property type="project" value="TreeGrafter"/>
</dbReference>
<dbReference type="InterPro" id="IPR016024">
    <property type="entry name" value="ARM-type_fold"/>
</dbReference>
<feature type="repeat" description="CHCR" evidence="1">
    <location>
        <begin position="50"/>
        <end position="155"/>
    </location>
</feature>
<dbReference type="GO" id="GO:0071439">
    <property type="term" value="C:clathrin complex"/>
    <property type="evidence" value="ECO:0007669"/>
    <property type="project" value="TreeGrafter"/>
</dbReference>
<feature type="repeat" description="CHCR" evidence="1">
    <location>
        <begin position="178"/>
        <end position="306"/>
    </location>
</feature>
<dbReference type="PANTHER" id="PTHR10292">
    <property type="entry name" value="CLATHRIN HEAVY CHAIN RELATED"/>
    <property type="match status" value="1"/>
</dbReference>
<dbReference type="SMART" id="SM00299">
    <property type="entry name" value="CLH"/>
    <property type="match status" value="2"/>
</dbReference>
<proteinExistence type="predicted"/>
<dbReference type="InterPro" id="IPR011990">
    <property type="entry name" value="TPR-like_helical_dom_sf"/>
</dbReference>
<sequence>LLQVCNENSLFKSEARYLVRRKDPELWANVLEENNPFRRQLIDQVVQTALSETQDPEEVSVTVKAFMTADLPNELIELLEKIVLDNSVFSEHRNLQNLLILTAIKADRTRVMEYINRLDNYDAPDIANIAISNELYEEAFAIFRKFDVNTSAIQVRCGSCMMIAQLQKDLVKEAIDSYIKADDPSAYMEVVQAANRNDNWEDLVKFLQMARKKARESYVETELIFALAKTNRLSELEEFISGPNNAHIQQVGDRCYEEGMYEAAKLLYNNVSNFARLASTLVHLGEYQAAVDSGRKANSTRTWKEV</sequence>
<keyword evidence="3" id="KW-1185">Reference proteome</keyword>
<dbReference type="Proteomes" id="UP000558460">
    <property type="component" value="Unassembled WGS sequence"/>
</dbReference>
<dbReference type="GO" id="GO:0006886">
    <property type="term" value="P:intracellular protein transport"/>
    <property type="evidence" value="ECO:0007669"/>
    <property type="project" value="UniProtKB-UniRule"/>
</dbReference>
<dbReference type="InterPro" id="IPR000547">
    <property type="entry name" value="Clathrin_H-chain/VPS_repeat"/>
</dbReference>
<evidence type="ECO:0000256" key="1">
    <source>
        <dbReference type="PROSITE-ProRule" id="PRU01006"/>
    </source>
</evidence>
<dbReference type="GO" id="GO:0045334">
    <property type="term" value="C:clathrin-coated endocytic vesicle"/>
    <property type="evidence" value="ECO:0007669"/>
    <property type="project" value="TreeGrafter"/>
</dbReference>